<comment type="similarity">
    <text evidence="1">Belongs to the cytochrome P450 family.</text>
</comment>
<protein>
    <submittedName>
        <fullName evidence="5 6">Cytochrome P450 4C1-like</fullName>
    </submittedName>
</protein>
<keyword evidence="3" id="KW-1133">Transmembrane helix</keyword>
<dbReference type="KEGG" id="lak:106156528"/>
<gene>
    <name evidence="5 6" type="primary">LOC106156528</name>
</gene>
<dbReference type="InterPro" id="IPR036396">
    <property type="entry name" value="Cyt_P450_sf"/>
</dbReference>
<evidence type="ECO:0000313" key="5">
    <source>
        <dbReference type="RefSeq" id="XP_013387260.1"/>
    </source>
</evidence>
<keyword evidence="3" id="KW-0812">Transmembrane</keyword>
<comment type="cofactor">
    <cofactor evidence="2">
        <name>heme</name>
        <dbReference type="ChEBI" id="CHEBI:30413"/>
    </cofactor>
</comment>
<proteinExistence type="inferred from homology"/>
<dbReference type="RefSeq" id="XP_013387261.1">
    <property type="nucleotide sequence ID" value="XM_013531807.2"/>
</dbReference>
<dbReference type="PANTHER" id="PTHR24291">
    <property type="entry name" value="CYTOCHROME P450 FAMILY 4"/>
    <property type="match status" value="1"/>
</dbReference>
<evidence type="ECO:0000313" key="6">
    <source>
        <dbReference type="RefSeq" id="XP_013387261.1"/>
    </source>
</evidence>
<dbReference type="PRINTS" id="PR00463">
    <property type="entry name" value="EP450I"/>
</dbReference>
<keyword evidence="2" id="KW-0349">Heme</keyword>
<feature type="binding site" description="axial binding residue" evidence="2">
    <location>
        <position position="445"/>
    </location>
    <ligand>
        <name>heme</name>
        <dbReference type="ChEBI" id="CHEBI:30413"/>
    </ligand>
    <ligandPart>
        <name>Fe</name>
        <dbReference type="ChEBI" id="CHEBI:18248"/>
    </ligandPart>
</feature>
<dbReference type="InterPro" id="IPR002401">
    <property type="entry name" value="Cyt_P450_E_grp-I"/>
</dbReference>
<sequence length="497" mass="56720">MDILVQNGSNLSSILTYCFVLWITCFIYKVLIKPFFSPLRRIPGPGYHNPIYGNVREAMQGEAMETSTKWVKKYGDIVRYYHLLGRERVLIACPEGLKRMLVTNAKNYVRTFPGTSTVSRLGGQGILAVDGDYHRQQRKIFHHALFGEAVLNMVPVFQTKCQQVINKWTQQLKSHCEGCVVDAQLDLTNMALDVVSQCAFSYNLNSISDPDNENVKALGFVTSVPSVSFQNTIPILNRIPTAYNKTYEKMVKVADDLVNNIISERQRNTDSDNPENDILALLLKAHDPETGQTFSDKELHDHIISFLIAGHETTAKAMSWALYMIAKHEDIQEKAYKEAVQVLPPREEKITWEYVDRLQYINCIIKETLRLYPTVPSANRKAVNDDKIGEYLIPAGTTVTYHVGALMRNARYWPEPEKFMPERFQDPEAVKPFTFLPFITGPHMCLGHKFAMLEMRLVLAMLLRDFKITTVPNMVFKRKTKVVMVADPPIKVHIASR</sequence>
<evidence type="ECO:0000256" key="3">
    <source>
        <dbReference type="SAM" id="Phobius"/>
    </source>
</evidence>
<keyword evidence="2" id="KW-0408">Iron</keyword>
<dbReference type="GO" id="GO:0020037">
    <property type="term" value="F:heme binding"/>
    <property type="evidence" value="ECO:0007669"/>
    <property type="project" value="InterPro"/>
</dbReference>
<name>A0A1S3HMG1_LINAN</name>
<feature type="transmembrane region" description="Helical" evidence="3">
    <location>
        <begin position="14"/>
        <end position="32"/>
    </location>
</feature>
<dbReference type="GO" id="GO:0016705">
    <property type="term" value="F:oxidoreductase activity, acting on paired donors, with incorporation or reduction of molecular oxygen"/>
    <property type="evidence" value="ECO:0007669"/>
    <property type="project" value="InterPro"/>
</dbReference>
<dbReference type="PANTHER" id="PTHR24291:SF175">
    <property type="entry name" value="CYTOCHROME P450"/>
    <property type="match status" value="1"/>
</dbReference>
<dbReference type="InterPro" id="IPR050196">
    <property type="entry name" value="Cytochrome_P450_Monoox"/>
</dbReference>
<dbReference type="STRING" id="7574.A0A1S3HMG1"/>
<dbReference type="RefSeq" id="XP_013387260.1">
    <property type="nucleotide sequence ID" value="XM_013531806.2"/>
</dbReference>
<keyword evidence="2" id="KW-0479">Metal-binding</keyword>
<reference evidence="5 6" key="1">
    <citation type="submission" date="2025-04" db="UniProtKB">
        <authorList>
            <consortium name="RefSeq"/>
        </authorList>
    </citation>
    <scope>IDENTIFICATION</scope>
    <source>
        <tissue evidence="5 6">Gonads</tissue>
    </source>
</reference>
<dbReference type="Pfam" id="PF00067">
    <property type="entry name" value="p450"/>
    <property type="match status" value="1"/>
</dbReference>
<dbReference type="AlphaFoldDB" id="A0A1S3HMG1"/>
<evidence type="ECO:0000256" key="2">
    <source>
        <dbReference type="PIRSR" id="PIRSR602401-1"/>
    </source>
</evidence>
<dbReference type="GO" id="GO:0005506">
    <property type="term" value="F:iron ion binding"/>
    <property type="evidence" value="ECO:0007669"/>
    <property type="project" value="InterPro"/>
</dbReference>
<organism evidence="4 5">
    <name type="scientific">Lingula anatina</name>
    <name type="common">Brachiopod</name>
    <name type="synonym">Lingula unguis</name>
    <dbReference type="NCBI Taxonomy" id="7574"/>
    <lineage>
        <taxon>Eukaryota</taxon>
        <taxon>Metazoa</taxon>
        <taxon>Spiralia</taxon>
        <taxon>Lophotrochozoa</taxon>
        <taxon>Brachiopoda</taxon>
        <taxon>Linguliformea</taxon>
        <taxon>Lingulata</taxon>
        <taxon>Lingulida</taxon>
        <taxon>Linguloidea</taxon>
        <taxon>Lingulidae</taxon>
        <taxon>Lingula</taxon>
    </lineage>
</organism>
<dbReference type="PRINTS" id="PR00385">
    <property type="entry name" value="P450"/>
</dbReference>
<evidence type="ECO:0000313" key="4">
    <source>
        <dbReference type="Proteomes" id="UP000085678"/>
    </source>
</evidence>
<dbReference type="Gene3D" id="1.10.630.10">
    <property type="entry name" value="Cytochrome P450"/>
    <property type="match status" value="1"/>
</dbReference>
<dbReference type="GO" id="GO:0004497">
    <property type="term" value="F:monooxygenase activity"/>
    <property type="evidence" value="ECO:0007669"/>
    <property type="project" value="InterPro"/>
</dbReference>
<dbReference type="Proteomes" id="UP000085678">
    <property type="component" value="Unplaced"/>
</dbReference>
<dbReference type="GeneID" id="106156528"/>
<accession>A0A1S3HMG1</accession>
<dbReference type="InterPro" id="IPR001128">
    <property type="entry name" value="Cyt_P450"/>
</dbReference>
<evidence type="ECO:0000256" key="1">
    <source>
        <dbReference type="ARBA" id="ARBA00010617"/>
    </source>
</evidence>
<keyword evidence="4" id="KW-1185">Reference proteome</keyword>
<dbReference type="OMA" id="HERSMAI"/>
<keyword evidence="3" id="KW-0472">Membrane</keyword>
<dbReference type="SUPFAM" id="SSF48264">
    <property type="entry name" value="Cytochrome P450"/>
    <property type="match status" value="1"/>
</dbReference>
<dbReference type="OrthoDB" id="1470350at2759"/>